<comment type="caution">
    <text evidence="1">The sequence shown here is derived from an EMBL/GenBank/DDBJ whole genome shotgun (WGS) entry which is preliminary data.</text>
</comment>
<protein>
    <submittedName>
        <fullName evidence="1">(Mediterranean fruit fly) hypothetical protein</fullName>
    </submittedName>
</protein>
<organism evidence="1 2">
    <name type="scientific">Ceratitis capitata</name>
    <name type="common">Mediterranean fruit fly</name>
    <name type="synonym">Tephritis capitata</name>
    <dbReference type="NCBI Taxonomy" id="7213"/>
    <lineage>
        <taxon>Eukaryota</taxon>
        <taxon>Metazoa</taxon>
        <taxon>Ecdysozoa</taxon>
        <taxon>Arthropoda</taxon>
        <taxon>Hexapoda</taxon>
        <taxon>Insecta</taxon>
        <taxon>Pterygota</taxon>
        <taxon>Neoptera</taxon>
        <taxon>Endopterygota</taxon>
        <taxon>Diptera</taxon>
        <taxon>Brachycera</taxon>
        <taxon>Muscomorpha</taxon>
        <taxon>Tephritoidea</taxon>
        <taxon>Tephritidae</taxon>
        <taxon>Ceratitis</taxon>
        <taxon>Ceratitis</taxon>
    </lineage>
</organism>
<reference evidence="1" key="1">
    <citation type="submission" date="2020-11" db="EMBL/GenBank/DDBJ databases">
        <authorList>
            <person name="Whitehead M."/>
        </authorList>
    </citation>
    <scope>NUCLEOTIDE SEQUENCE</scope>
    <source>
        <strain evidence="1">EGII</strain>
    </source>
</reference>
<accession>A0A811TWU6</accession>
<dbReference type="EMBL" id="CAJHJT010000001">
    <property type="protein sequence ID" value="CAD6991294.1"/>
    <property type="molecule type" value="Genomic_DNA"/>
</dbReference>
<gene>
    <name evidence="1" type="ORF">CCAP1982_LOCUS223</name>
</gene>
<name>A0A811TWU6_CERCA</name>
<dbReference type="OrthoDB" id="76265at2759"/>
<keyword evidence="2" id="KW-1185">Reference proteome</keyword>
<evidence type="ECO:0000313" key="2">
    <source>
        <dbReference type="Proteomes" id="UP000606786"/>
    </source>
</evidence>
<sequence length="178" mass="19250">MSATSNDIDTGHHHWSAPTNEVGIIGFGLLDGNGSAEVDPSILTAVSPIAVMMDKHGNGCMYDQSSNVVNENNHIPVPDTGGTGIGASQMQNSTTLCMQPHYHSVDQRLLSPQYHQQQQQLTQNQLQYQQIPSTQTQYPQSANFPTHNRTLHYEKSISCQVGSGGGVDENAFGNAKKS</sequence>
<evidence type="ECO:0000313" key="1">
    <source>
        <dbReference type="EMBL" id="CAD6991294.1"/>
    </source>
</evidence>
<dbReference type="AlphaFoldDB" id="A0A811TWU6"/>
<dbReference type="Proteomes" id="UP000606786">
    <property type="component" value="Unassembled WGS sequence"/>
</dbReference>
<proteinExistence type="predicted"/>